<evidence type="ECO:0000256" key="1">
    <source>
        <dbReference type="SAM" id="Phobius"/>
    </source>
</evidence>
<proteinExistence type="predicted"/>
<dbReference type="AlphaFoldDB" id="A0AAE1DVG0"/>
<protein>
    <submittedName>
        <fullName evidence="2">Uncharacterized protein</fullName>
    </submittedName>
</protein>
<keyword evidence="3" id="KW-1185">Reference proteome</keyword>
<organism evidence="2 3">
    <name type="scientific">Elysia crispata</name>
    <name type="common">lettuce slug</name>
    <dbReference type="NCBI Taxonomy" id="231223"/>
    <lineage>
        <taxon>Eukaryota</taxon>
        <taxon>Metazoa</taxon>
        <taxon>Spiralia</taxon>
        <taxon>Lophotrochozoa</taxon>
        <taxon>Mollusca</taxon>
        <taxon>Gastropoda</taxon>
        <taxon>Heterobranchia</taxon>
        <taxon>Euthyneura</taxon>
        <taxon>Panpulmonata</taxon>
        <taxon>Sacoglossa</taxon>
        <taxon>Placobranchoidea</taxon>
        <taxon>Plakobranchidae</taxon>
        <taxon>Elysia</taxon>
    </lineage>
</organism>
<gene>
    <name evidence="2" type="ORF">RRG08_001510</name>
</gene>
<evidence type="ECO:0000313" key="2">
    <source>
        <dbReference type="EMBL" id="KAK3784202.1"/>
    </source>
</evidence>
<keyword evidence="1" id="KW-1133">Transmembrane helix</keyword>
<keyword evidence="1" id="KW-0472">Membrane</keyword>
<dbReference type="EMBL" id="JAWDGP010002302">
    <property type="protein sequence ID" value="KAK3784202.1"/>
    <property type="molecule type" value="Genomic_DNA"/>
</dbReference>
<reference evidence="2" key="1">
    <citation type="journal article" date="2023" name="G3 (Bethesda)">
        <title>A reference genome for the long-term kleptoplast-retaining sea slug Elysia crispata morphotype clarki.</title>
        <authorList>
            <person name="Eastman K.E."/>
            <person name="Pendleton A.L."/>
            <person name="Shaikh M.A."/>
            <person name="Suttiyut T."/>
            <person name="Ogas R."/>
            <person name="Tomko P."/>
            <person name="Gavelis G."/>
            <person name="Widhalm J.R."/>
            <person name="Wisecaver J.H."/>
        </authorList>
    </citation>
    <scope>NUCLEOTIDE SEQUENCE</scope>
    <source>
        <strain evidence="2">ECLA1</strain>
    </source>
</reference>
<comment type="caution">
    <text evidence="2">The sequence shown here is derived from an EMBL/GenBank/DDBJ whole genome shotgun (WGS) entry which is preliminary data.</text>
</comment>
<accession>A0AAE1DVG0</accession>
<evidence type="ECO:0000313" key="3">
    <source>
        <dbReference type="Proteomes" id="UP001283361"/>
    </source>
</evidence>
<keyword evidence="1" id="KW-0812">Transmembrane</keyword>
<feature type="transmembrane region" description="Helical" evidence="1">
    <location>
        <begin position="52"/>
        <end position="73"/>
    </location>
</feature>
<name>A0AAE1DVG0_9GAST</name>
<dbReference type="Proteomes" id="UP001283361">
    <property type="component" value="Unassembled WGS sequence"/>
</dbReference>
<sequence>MPSLFPLIAVSHLRRRKRIPLFACRAAAGRRSTLFPTDEEDTKDSKMQQSNLWQVSILLVFLTFISIVSSMSLTREECLRSSRIDIICYECAKLHRTDYYEAIYTTCCDGQPEMRSYCKQMFSENSRAGGLWS</sequence>